<dbReference type="RefSeq" id="XP_016495008.1">
    <property type="nucleotide sequence ID" value="XM_016639522.1"/>
</dbReference>
<dbReference type="OMA" id="HESHWIA"/>
<name>A0A1S4C1Q7_TOBAC</name>
<dbReference type="OrthoDB" id="1297869at2759"/>
<dbReference type="KEGG" id="nta:107814171"/>
<evidence type="ECO:0000259" key="1">
    <source>
        <dbReference type="Pfam" id="PF07727"/>
    </source>
</evidence>
<dbReference type="AlphaFoldDB" id="A0A1S4C1Q7"/>
<accession>A0A1S4C1Q7</accession>
<dbReference type="PANTHER" id="PTHR11439">
    <property type="entry name" value="GAG-POL-RELATED RETROTRANSPOSON"/>
    <property type="match status" value="1"/>
</dbReference>
<evidence type="ECO:0000313" key="2">
    <source>
        <dbReference type="RefSeq" id="XP_016495008.1"/>
    </source>
</evidence>
<dbReference type="SUPFAM" id="SSF56672">
    <property type="entry name" value="DNA/RNA polymerases"/>
    <property type="match status" value="1"/>
</dbReference>
<proteinExistence type="predicted"/>
<organism evidence="2">
    <name type="scientific">Nicotiana tabacum</name>
    <name type="common">Common tobacco</name>
    <dbReference type="NCBI Taxonomy" id="4097"/>
    <lineage>
        <taxon>Eukaryota</taxon>
        <taxon>Viridiplantae</taxon>
        <taxon>Streptophyta</taxon>
        <taxon>Embryophyta</taxon>
        <taxon>Tracheophyta</taxon>
        <taxon>Spermatophyta</taxon>
        <taxon>Magnoliopsida</taxon>
        <taxon>eudicotyledons</taxon>
        <taxon>Gunneridae</taxon>
        <taxon>Pentapetalae</taxon>
        <taxon>asterids</taxon>
        <taxon>lamiids</taxon>
        <taxon>Solanales</taxon>
        <taxon>Solanaceae</taxon>
        <taxon>Nicotianoideae</taxon>
        <taxon>Nicotianeae</taxon>
        <taxon>Nicotiana</taxon>
    </lineage>
</organism>
<dbReference type="STRING" id="4097.A0A1S4C1Q7"/>
<dbReference type="PANTHER" id="PTHR11439:SF505">
    <property type="entry name" value="REVERSE TRANSCRIPTASE TY1_COPIA-TYPE DOMAIN-CONTAINING PROTEIN"/>
    <property type="match status" value="1"/>
</dbReference>
<dbReference type="InterPro" id="IPR043502">
    <property type="entry name" value="DNA/RNA_pol_sf"/>
</dbReference>
<dbReference type="InterPro" id="IPR013103">
    <property type="entry name" value="RVT_2"/>
</dbReference>
<protein>
    <submittedName>
        <fullName evidence="2">Uncharacterized mitochondrial protein AtMg00810-like</fullName>
    </submittedName>
</protein>
<gene>
    <name evidence="2" type="primary">LOC107814171</name>
</gene>
<feature type="domain" description="Reverse transcriptase Ty1/copia-type" evidence="1">
    <location>
        <begin position="4"/>
        <end position="81"/>
    </location>
</feature>
<reference evidence="2" key="1">
    <citation type="submission" date="2025-08" db="UniProtKB">
        <authorList>
            <consortium name="RefSeq"/>
        </authorList>
    </citation>
    <scope>IDENTIFICATION</scope>
</reference>
<dbReference type="Pfam" id="PF07727">
    <property type="entry name" value="RVT_2"/>
    <property type="match status" value="1"/>
</dbReference>
<dbReference type="PaxDb" id="4097-A0A1S4C1Q7"/>
<sequence length="165" mass="19011">MAFVVVYVDDVILTGHDLDEINSLKKFLDQTFKIKDLGILHYFLGLEVLYKEDGVLISQRKFTMDLLKEYDCLHQSSLSSPLDPSLKLKADEGVPLKDPTHYRKLAGKLNFITNTRLDITFNVQHLCQYMQNPRDTHLKALYHVLRYLKGDPNLGIFLSSNKNVI</sequence>